<gene>
    <name evidence="2" type="ORF">E6Q80_01955</name>
</gene>
<feature type="transmembrane region" description="Helical" evidence="1">
    <location>
        <begin position="12"/>
        <end position="30"/>
    </location>
</feature>
<proteinExistence type="predicted"/>
<dbReference type="RefSeq" id="WP_004303755.1">
    <property type="nucleotide sequence ID" value="NZ_JAKLLK010000009.1"/>
</dbReference>
<comment type="caution">
    <text evidence="2">The sequence shown here is derived from an EMBL/GenBank/DDBJ whole genome shotgun (WGS) entry which is preliminary data.</text>
</comment>
<sequence length="49" mass="5795">MAWELLFKSDIGLLSLFTIVFILVMAVYLYRFARRHMAEDEQKARSARS</sequence>
<protein>
    <submittedName>
        <fullName evidence="2">DUF3149 domain-containing protein</fullName>
    </submittedName>
</protein>
<dbReference type="InterPro" id="IPR021494">
    <property type="entry name" value="DUF3149"/>
</dbReference>
<dbReference type="AlphaFoldDB" id="A0A5C7T5Z8"/>
<keyword evidence="1" id="KW-0472">Membrane</keyword>
<evidence type="ECO:0000313" key="3">
    <source>
        <dbReference type="Proteomes" id="UP000321192"/>
    </source>
</evidence>
<keyword evidence="1" id="KW-0812">Transmembrane</keyword>
<reference evidence="2 3" key="1">
    <citation type="submission" date="2018-09" db="EMBL/GenBank/DDBJ databases">
        <title>Metagenome Assembled Genomes from an Advanced Water Purification Facility.</title>
        <authorList>
            <person name="Stamps B.W."/>
            <person name="Spear J.R."/>
        </authorList>
    </citation>
    <scope>NUCLEOTIDE SEQUENCE [LARGE SCALE GENOMIC DNA]</scope>
    <source>
        <strain evidence="2">Bin_27_1</strain>
    </source>
</reference>
<name>A0A5C7T5Z8_THASP</name>
<keyword evidence="1" id="KW-1133">Transmembrane helix</keyword>
<accession>A0A5C7T5Z8</accession>
<dbReference type="Pfam" id="PF11346">
    <property type="entry name" value="DUF3149"/>
    <property type="match status" value="1"/>
</dbReference>
<dbReference type="Proteomes" id="UP000321192">
    <property type="component" value="Unassembled WGS sequence"/>
</dbReference>
<organism evidence="2 3">
    <name type="scientific">Thauera aminoaromatica</name>
    <dbReference type="NCBI Taxonomy" id="164330"/>
    <lineage>
        <taxon>Bacteria</taxon>
        <taxon>Pseudomonadati</taxon>
        <taxon>Pseudomonadota</taxon>
        <taxon>Betaproteobacteria</taxon>
        <taxon>Rhodocyclales</taxon>
        <taxon>Zoogloeaceae</taxon>
        <taxon>Thauera</taxon>
    </lineage>
</organism>
<dbReference type="EMBL" id="SSFD01000029">
    <property type="protein sequence ID" value="TXH91718.1"/>
    <property type="molecule type" value="Genomic_DNA"/>
</dbReference>
<evidence type="ECO:0000313" key="2">
    <source>
        <dbReference type="EMBL" id="TXH91718.1"/>
    </source>
</evidence>
<evidence type="ECO:0000256" key="1">
    <source>
        <dbReference type="SAM" id="Phobius"/>
    </source>
</evidence>